<accession>A0A0X3Q461</accession>
<dbReference type="EMBL" id="GEEE01004607">
    <property type="protein sequence ID" value="JAP58618.1"/>
    <property type="molecule type" value="Transcribed_RNA"/>
</dbReference>
<evidence type="ECO:0000313" key="3">
    <source>
        <dbReference type="EMBL" id="JAP58618.1"/>
    </source>
</evidence>
<protein>
    <submittedName>
        <fullName evidence="3">Receptor-type tyrosine-protein phosphatase H</fullName>
    </submittedName>
</protein>
<organism evidence="3">
    <name type="scientific">Schistocephalus solidus</name>
    <name type="common">Tapeworm</name>
    <dbReference type="NCBI Taxonomy" id="70667"/>
    <lineage>
        <taxon>Eukaryota</taxon>
        <taxon>Metazoa</taxon>
        <taxon>Spiralia</taxon>
        <taxon>Lophotrochozoa</taxon>
        <taxon>Platyhelminthes</taxon>
        <taxon>Cestoda</taxon>
        <taxon>Eucestoda</taxon>
        <taxon>Diphyllobothriidea</taxon>
        <taxon>Diphyllobothriidae</taxon>
        <taxon>Schistocephalus</taxon>
    </lineage>
</organism>
<feature type="signal peptide" evidence="1">
    <location>
        <begin position="1"/>
        <end position="19"/>
    </location>
</feature>
<feature type="domain" description="Fibronectin type-III" evidence="2">
    <location>
        <begin position="27"/>
        <end position="115"/>
    </location>
</feature>
<dbReference type="PROSITE" id="PS50853">
    <property type="entry name" value="FN3"/>
    <property type="match status" value="1"/>
</dbReference>
<name>A0A0X3Q461_SCHSO</name>
<proteinExistence type="predicted"/>
<keyword evidence="3" id="KW-0675">Receptor</keyword>
<dbReference type="InterPro" id="IPR013783">
    <property type="entry name" value="Ig-like_fold"/>
</dbReference>
<dbReference type="Pfam" id="PF00041">
    <property type="entry name" value="fn3"/>
    <property type="match status" value="1"/>
</dbReference>
<evidence type="ECO:0000259" key="2">
    <source>
        <dbReference type="PROSITE" id="PS50853"/>
    </source>
</evidence>
<dbReference type="InterPro" id="IPR036116">
    <property type="entry name" value="FN3_sf"/>
</dbReference>
<keyword evidence="1" id="KW-0732">Signal</keyword>
<dbReference type="SUPFAM" id="SSF49265">
    <property type="entry name" value="Fibronectin type III"/>
    <property type="match status" value="1"/>
</dbReference>
<dbReference type="CDD" id="cd00063">
    <property type="entry name" value="FN3"/>
    <property type="match status" value="1"/>
</dbReference>
<reference evidence="3" key="1">
    <citation type="submission" date="2016-01" db="EMBL/GenBank/DDBJ databases">
        <title>Reference transcriptome for the parasite Schistocephalus solidus: insights into the molecular evolution of parasitism.</title>
        <authorList>
            <person name="Hebert F.O."/>
            <person name="Grambauer S."/>
            <person name="Barber I."/>
            <person name="Landry C.R."/>
            <person name="Aubin-Horth N."/>
        </authorList>
    </citation>
    <scope>NUCLEOTIDE SEQUENCE</scope>
</reference>
<dbReference type="SMART" id="SM00060">
    <property type="entry name" value="FN3"/>
    <property type="match status" value="1"/>
</dbReference>
<sequence>MIKLKLFSIFAIIVVWSEAKNDTDEFNPKNPTAKVQSARSIRLRWQAAEKSDRSPTIYVIACPATEKVTFYTKRTSYILENLQPGTKYWCTIRSLSRLGKWFKPGVAITVRTWDSVARNPRNLRAVVQNETCLLLTWKASKISDRKPALYTIVVNSDKEKKKHYNFGDVICCKEP</sequence>
<dbReference type="AlphaFoldDB" id="A0A0X3Q461"/>
<dbReference type="InterPro" id="IPR003961">
    <property type="entry name" value="FN3_dom"/>
</dbReference>
<evidence type="ECO:0000256" key="1">
    <source>
        <dbReference type="SAM" id="SignalP"/>
    </source>
</evidence>
<feature type="chain" id="PRO_5007051483" evidence="1">
    <location>
        <begin position="20"/>
        <end position="175"/>
    </location>
</feature>
<gene>
    <name evidence="3" type="primary">PTPRH</name>
    <name evidence="3" type="ORF">TR88142</name>
</gene>
<dbReference type="Gene3D" id="2.60.40.10">
    <property type="entry name" value="Immunoglobulins"/>
    <property type="match status" value="1"/>
</dbReference>